<dbReference type="EMBL" id="LR882963">
    <property type="protein sequence ID" value="CAD5932460.1"/>
    <property type="molecule type" value="Genomic_DNA"/>
</dbReference>
<sequence>MDFVAVLGEREHALVRQVIIEKTYTLSGIDANSTNISDADGTGKRLRVSFAILGSQDNAIAELIFW</sequence>
<dbReference type="GeneID" id="77286831"/>
<reference evidence="2" key="1">
    <citation type="submission" date="2015-09" db="EMBL/GenBank/DDBJ databases">
        <authorList>
            <person name="Jackson K.R."/>
            <person name="Lunt B.L."/>
            <person name="Fisher J.N.B."/>
            <person name="Gardner A.V."/>
            <person name="Bailey M.E."/>
            <person name="Deus L.M."/>
            <person name="Earl A.S."/>
            <person name="Gibby P.D."/>
            <person name="Hartmann K.A."/>
            <person name="Liu J.E."/>
            <person name="Manci A.M."/>
            <person name="Nielsen D.A."/>
            <person name="Solomon M.B."/>
            <person name="Breakwell D.P."/>
            <person name="Burnett S.H."/>
            <person name="Grose J.H."/>
        </authorList>
    </citation>
    <scope>NUCLEOTIDE SEQUENCE</scope>
    <source>
        <strain evidence="2">7805</strain>
    </source>
</reference>
<dbReference type="Proteomes" id="UP001153761">
    <property type="component" value="Chromosome"/>
</dbReference>
<organism evidence="2">
    <name type="scientific">Planktothrix agardhii</name>
    <name type="common">Oscillatoria agardhii</name>
    <dbReference type="NCBI Taxonomy" id="1160"/>
    <lineage>
        <taxon>Bacteria</taxon>
        <taxon>Bacillati</taxon>
        <taxon>Cyanobacteriota</taxon>
        <taxon>Cyanophyceae</taxon>
        <taxon>Oscillatoriophycideae</taxon>
        <taxon>Oscillatoriales</taxon>
        <taxon>Microcoleaceae</taxon>
        <taxon>Planktothrix</taxon>
    </lineage>
</organism>
<accession>A0A1J1JJ29</accession>
<dbReference type="AlphaFoldDB" id="A0A1J1JJ29"/>
<protein>
    <submittedName>
        <fullName evidence="2">Uncharacterized protein</fullName>
    </submittedName>
</protein>
<evidence type="ECO:0000313" key="1">
    <source>
        <dbReference type="EMBL" id="CAD5932460.1"/>
    </source>
</evidence>
<dbReference type="EMBL" id="LO018304">
    <property type="protein sequence ID" value="CUM60753.1"/>
    <property type="molecule type" value="Genomic_DNA"/>
</dbReference>
<evidence type="ECO:0000313" key="2">
    <source>
        <dbReference type="EMBL" id="CUM60753.1"/>
    </source>
</evidence>
<proteinExistence type="predicted"/>
<name>A0A1J1JJ29_PLAAG</name>
<reference evidence="1" key="2">
    <citation type="submission" date="2020-09" db="EMBL/GenBank/DDBJ databases">
        <authorList>
            <person name="Blom J."/>
        </authorList>
    </citation>
    <scope>NUCLEOTIDE SEQUENCE</scope>
    <source>
        <strain evidence="1">No.66</strain>
    </source>
</reference>
<gene>
    <name evidence="1" type="ORF">PANO66_01443</name>
    <name evidence="2" type="ORF">PLAM_2787</name>
</gene>
<dbReference type="RefSeq" id="WP_026786783.1">
    <property type="nucleotide sequence ID" value="NZ_CAJCFV010000068.1"/>
</dbReference>